<dbReference type="InterPro" id="IPR042070">
    <property type="entry name" value="PucR_C-HTH_sf"/>
</dbReference>
<accession>A0ABU9CV62</accession>
<dbReference type="PANTHER" id="PTHR33744:SF1">
    <property type="entry name" value="DNA-BINDING TRANSCRIPTIONAL ACTIVATOR ADER"/>
    <property type="match status" value="1"/>
</dbReference>
<dbReference type="InterPro" id="IPR051448">
    <property type="entry name" value="CdaR-like_regulators"/>
</dbReference>
<keyword evidence="5" id="KW-1185">Reference proteome</keyword>
<dbReference type="Proteomes" id="UP001456513">
    <property type="component" value="Unassembled WGS sequence"/>
</dbReference>
<dbReference type="InterPro" id="IPR041522">
    <property type="entry name" value="CdaR_GGDEF"/>
</dbReference>
<gene>
    <name evidence="4" type="ORF">AABD04_07385</name>
</gene>
<evidence type="ECO:0000259" key="3">
    <source>
        <dbReference type="Pfam" id="PF17853"/>
    </source>
</evidence>
<feature type="domain" description="CdaR GGDEF-like" evidence="3">
    <location>
        <begin position="88"/>
        <end position="200"/>
    </location>
</feature>
<dbReference type="Pfam" id="PF17853">
    <property type="entry name" value="GGDEF_2"/>
    <property type="match status" value="1"/>
</dbReference>
<feature type="domain" description="PucR C-terminal helix-turn-helix" evidence="2">
    <location>
        <begin position="243"/>
        <end position="295"/>
    </location>
</feature>
<reference evidence="4 5" key="1">
    <citation type="submission" date="2024-03" db="EMBL/GenBank/DDBJ databases">
        <title>Rhodococcus navarretei sp. nov. and Pseudarthrobacter quantumdoti sp. nov., two new species with the ability to biosynthesize Quantum Dots isolated from soil samples at Union Glacier, Antarctica.</title>
        <authorList>
            <person name="Vargas M."/>
        </authorList>
    </citation>
    <scope>NUCLEOTIDE SEQUENCE [LARGE SCALE GENOMIC DNA]</scope>
    <source>
        <strain evidence="4 5">EXRC-4A-4</strain>
    </source>
</reference>
<dbReference type="InterPro" id="IPR025736">
    <property type="entry name" value="PucR_C-HTH_dom"/>
</dbReference>
<evidence type="ECO:0000256" key="1">
    <source>
        <dbReference type="ARBA" id="ARBA00006754"/>
    </source>
</evidence>
<comment type="similarity">
    <text evidence="1">Belongs to the CdaR family.</text>
</comment>
<name>A0ABU9CV62_9NOCA</name>
<organism evidence="4 5">
    <name type="scientific">Rhodococcus navarretei</name>
    <dbReference type="NCBI Taxonomy" id="3128981"/>
    <lineage>
        <taxon>Bacteria</taxon>
        <taxon>Bacillati</taxon>
        <taxon>Actinomycetota</taxon>
        <taxon>Actinomycetes</taxon>
        <taxon>Mycobacteriales</taxon>
        <taxon>Nocardiaceae</taxon>
        <taxon>Rhodococcus</taxon>
    </lineage>
</organism>
<dbReference type="Gene3D" id="1.10.10.2840">
    <property type="entry name" value="PucR C-terminal helix-turn-helix domain"/>
    <property type="match status" value="1"/>
</dbReference>
<evidence type="ECO:0000259" key="2">
    <source>
        <dbReference type="Pfam" id="PF13556"/>
    </source>
</evidence>
<dbReference type="Pfam" id="PF13556">
    <property type="entry name" value="HTH_30"/>
    <property type="match status" value="1"/>
</dbReference>
<evidence type="ECO:0000313" key="5">
    <source>
        <dbReference type="Proteomes" id="UP001456513"/>
    </source>
</evidence>
<comment type="caution">
    <text evidence="4">The sequence shown here is derived from an EMBL/GenBank/DDBJ whole genome shotgun (WGS) entry which is preliminary data.</text>
</comment>
<sequence length="306" mass="33743">MELSVLLRIYRHGQQAALRYANEMIETQNWPEEGRVEILTEVWSRATDWFSLCVEQLITAYAEERERWLRSALTRRRQQVEAVLRGDAVDVTAAETSLGHPLRRRNTALVIIADSETDGTTGLEESAVRLAAALGAPRPLLVPVGSRTLWAWLATDHTPDLTLLNATTRPKDIRIGIGITANGVEGFRSSHREAVAALQADARQLVLYSDVELVSLLSADRTALSTFIDRTLGRLADDVHAPLRDTVIAYLAEGVGGASTKLGLHRNTVRYRLRQAEDLLGHSLETGRLELHLALVCATADTQSAN</sequence>
<dbReference type="EMBL" id="JBBPCN010000001">
    <property type="protein sequence ID" value="MEK8070666.1"/>
    <property type="molecule type" value="Genomic_DNA"/>
</dbReference>
<evidence type="ECO:0000313" key="4">
    <source>
        <dbReference type="EMBL" id="MEK8070666.1"/>
    </source>
</evidence>
<dbReference type="RefSeq" id="WP_341442983.1">
    <property type="nucleotide sequence ID" value="NZ_JBBPCN010000001.1"/>
</dbReference>
<dbReference type="PANTHER" id="PTHR33744">
    <property type="entry name" value="CARBOHYDRATE DIACID REGULATOR"/>
    <property type="match status" value="1"/>
</dbReference>
<protein>
    <submittedName>
        <fullName evidence="4">Helix-turn-helix domain-containing protein</fullName>
    </submittedName>
</protein>
<proteinExistence type="inferred from homology"/>